<dbReference type="NCBIfam" id="TIGR02937">
    <property type="entry name" value="sigma70-ECF"/>
    <property type="match status" value="1"/>
</dbReference>
<dbReference type="SUPFAM" id="SSF88946">
    <property type="entry name" value="Sigma2 domain of RNA polymerase sigma factors"/>
    <property type="match status" value="1"/>
</dbReference>
<evidence type="ECO:0000313" key="8">
    <source>
        <dbReference type="Proteomes" id="UP000033047"/>
    </source>
</evidence>
<dbReference type="RefSeq" id="WP_046145409.1">
    <property type="nucleotide sequence ID" value="NZ_KQ033912.1"/>
</dbReference>
<dbReference type="Proteomes" id="UP000033047">
    <property type="component" value="Unassembled WGS sequence"/>
</dbReference>
<dbReference type="Pfam" id="PF08281">
    <property type="entry name" value="Sigma70_r4_2"/>
    <property type="match status" value="1"/>
</dbReference>
<dbReference type="GO" id="GO:0003677">
    <property type="term" value="F:DNA binding"/>
    <property type="evidence" value="ECO:0007669"/>
    <property type="project" value="InterPro"/>
</dbReference>
<dbReference type="EMBL" id="AQHV01000006">
    <property type="protein sequence ID" value="KKB58096.1"/>
    <property type="molecule type" value="Genomic_DNA"/>
</dbReference>
<feature type="domain" description="RNA polymerase sigma factor 70 region 4 type 2" evidence="6">
    <location>
        <begin position="131"/>
        <end position="177"/>
    </location>
</feature>
<dbReference type="HOGENOM" id="CLU_047691_4_0_10"/>
<accession>A0A0F5JJW8</accession>
<dbReference type="InterPro" id="IPR013324">
    <property type="entry name" value="RNA_pol_sigma_r3/r4-like"/>
</dbReference>
<sequence>MGRSFLIQQLKNGNEKAFEQIVKSYWPRLYAFTNIYVINKEAAKEIVQDTFLVLWDQRKILDDNTCLITYLMVVSRNKCLNYLKSLQLNTIPIDDLNEYTVYQRSNIYVLEDDSLEILITKELNQAIAISLEKLPMRTREIFMLSRYSGLRNKEIADQLEISTKNVEYHINNALKQLKCDLMQDYFTVAICILQFIWMKK</sequence>
<keyword evidence="2" id="KW-0805">Transcription regulation</keyword>
<dbReference type="InterPro" id="IPR039425">
    <property type="entry name" value="RNA_pol_sigma-70-like"/>
</dbReference>
<dbReference type="Gene3D" id="1.10.10.10">
    <property type="entry name" value="Winged helix-like DNA-binding domain superfamily/Winged helix DNA-binding domain"/>
    <property type="match status" value="1"/>
</dbReference>
<dbReference type="GO" id="GO:0016987">
    <property type="term" value="F:sigma factor activity"/>
    <property type="evidence" value="ECO:0007669"/>
    <property type="project" value="UniProtKB-KW"/>
</dbReference>
<dbReference type="PANTHER" id="PTHR43133:SF46">
    <property type="entry name" value="RNA POLYMERASE SIGMA-70 FACTOR ECF SUBFAMILY"/>
    <property type="match status" value="1"/>
</dbReference>
<dbReference type="InterPro" id="IPR007627">
    <property type="entry name" value="RNA_pol_sigma70_r2"/>
</dbReference>
<organism evidence="7 8">
    <name type="scientific">Parabacteroides goldsteinii DSM 19448 = WAL 12034</name>
    <dbReference type="NCBI Taxonomy" id="927665"/>
    <lineage>
        <taxon>Bacteria</taxon>
        <taxon>Pseudomonadati</taxon>
        <taxon>Bacteroidota</taxon>
        <taxon>Bacteroidia</taxon>
        <taxon>Bacteroidales</taxon>
        <taxon>Tannerellaceae</taxon>
        <taxon>Parabacteroides</taxon>
    </lineage>
</organism>
<reference evidence="7 8" key="1">
    <citation type="submission" date="2013-04" db="EMBL/GenBank/DDBJ databases">
        <title>The Genome Sequence of Parabacteroides goldsteinii DSM 19448.</title>
        <authorList>
            <consortium name="The Broad Institute Genomics Platform"/>
            <person name="Earl A."/>
            <person name="Ward D."/>
            <person name="Feldgarden M."/>
            <person name="Gevers D."/>
            <person name="Martens E."/>
            <person name="Sakamoto M."/>
            <person name="Benno Y."/>
            <person name="Song Y."/>
            <person name="Liu C."/>
            <person name="Lee J."/>
            <person name="Bolanos M."/>
            <person name="Vaisanen M.L."/>
            <person name="Finegold S.M."/>
            <person name="Walker B."/>
            <person name="Young S."/>
            <person name="Zeng Q."/>
            <person name="Gargeya S."/>
            <person name="Fitzgerald M."/>
            <person name="Haas B."/>
            <person name="Abouelleil A."/>
            <person name="Allen A.W."/>
            <person name="Alvarado L."/>
            <person name="Arachchi H.M."/>
            <person name="Berlin A.M."/>
            <person name="Chapman S.B."/>
            <person name="Gainer-Dewar J."/>
            <person name="Goldberg J."/>
            <person name="Griggs A."/>
            <person name="Gujja S."/>
            <person name="Hansen M."/>
            <person name="Howarth C."/>
            <person name="Imamovic A."/>
            <person name="Ireland A."/>
            <person name="Larimer J."/>
            <person name="McCowan C."/>
            <person name="Murphy C."/>
            <person name="Pearson M."/>
            <person name="Poon T.W."/>
            <person name="Priest M."/>
            <person name="Roberts A."/>
            <person name="Saif S."/>
            <person name="Shea T."/>
            <person name="Sisk P."/>
            <person name="Sykes S."/>
            <person name="Wortman J."/>
            <person name="Nusbaum C."/>
            <person name="Birren B."/>
        </authorList>
    </citation>
    <scope>NUCLEOTIDE SEQUENCE [LARGE SCALE GENOMIC DNA]</scope>
    <source>
        <strain evidence="7 8">DSM 19448</strain>
    </source>
</reference>
<evidence type="ECO:0000313" key="7">
    <source>
        <dbReference type="EMBL" id="KKB58096.1"/>
    </source>
</evidence>
<protein>
    <submittedName>
        <fullName evidence="7">RNA polymerase sigma-70 factor</fullName>
    </submittedName>
</protein>
<dbReference type="InterPro" id="IPR014284">
    <property type="entry name" value="RNA_pol_sigma-70_dom"/>
</dbReference>
<dbReference type="AlphaFoldDB" id="A0A0F5JJW8"/>
<evidence type="ECO:0000256" key="4">
    <source>
        <dbReference type="ARBA" id="ARBA00023163"/>
    </source>
</evidence>
<dbReference type="PANTHER" id="PTHR43133">
    <property type="entry name" value="RNA POLYMERASE ECF-TYPE SIGMA FACTO"/>
    <property type="match status" value="1"/>
</dbReference>
<name>A0A0F5JJW8_9BACT</name>
<dbReference type="GO" id="GO:0006352">
    <property type="term" value="P:DNA-templated transcription initiation"/>
    <property type="evidence" value="ECO:0007669"/>
    <property type="project" value="InterPro"/>
</dbReference>
<gene>
    <name evidence="7" type="ORF">HMPREF1535_00914</name>
</gene>
<comment type="caution">
    <text evidence="7">The sequence shown here is derived from an EMBL/GenBank/DDBJ whole genome shotgun (WGS) entry which is preliminary data.</text>
</comment>
<dbReference type="STRING" id="927665.HMPREF1535_00914"/>
<dbReference type="Pfam" id="PF04542">
    <property type="entry name" value="Sigma70_r2"/>
    <property type="match status" value="1"/>
</dbReference>
<dbReference type="NCBIfam" id="TIGR02985">
    <property type="entry name" value="Sig70_bacteroi1"/>
    <property type="match status" value="1"/>
</dbReference>
<comment type="similarity">
    <text evidence="1">Belongs to the sigma-70 factor family. ECF subfamily.</text>
</comment>
<feature type="domain" description="RNA polymerase sigma-70 region 2" evidence="5">
    <location>
        <begin position="22"/>
        <end position="86"/>
    </location>
</feature>
<dbReference type="InterPro" id="IPR013249">
    <property type="entry name" value="RNA_pol_sigma70_r4_t2"/>
</dbReference>
<evidence type="ECO:0000256" key="3">
    <source>
        <dbReference type="ARBA" id="ARBA00023082"/>
    </source>
</evidence>
<dbReference type="Gene3D" id="1.10.1740.10">
    <property type="match status" value="1"/>
</dbReference>
<evidence type="ECO:0000259" key="5">
    <source>
        <dbReference type="Pfam" id="PF04542"/>
    </source>
</evidence>
<proteinExistence type="inferred from homology"/>
<keyword evidence="3" id="KW-0731">Sigma factor</keyword>
<evidence type="ECO:0000259" key="6">
    <source>
        <dbReference type="Pfam" id="PF08281"/>
    </source>
</evidence>
<dbReference type="InterPro" id="IPR013325">
    <property type="entry name" value="RNA_pol_sigma_r2"/>
</dbReference>
<evidence type="ECO:0000256" key="2">
    <source>
        <dbReference type="ARBA" id="ARBA00023015"/>
    </source>
</evidence>
<dbReference type="PATRIC" id="fig|927665.4.peg.935"/>
<dbReference type="SUPFAM" id="SSF88659">
    <property type="entry name" value="Sigma3 and sigma4 domains of RNA polymerase sigma factors"/>
    <property type="match status" value="1"/>
</dbReference>
<dbReference type="InterPro" id="IPR036388">
    <property type="entry name" value="WH-like_DNA-bd_sf"/>
</dbReference>
<dbReference type="InterPro" id="IPR014327">
    <property type="entry name" value="RNA_pol_sigma70_bacteroid"/>
</dbReference>
<keyword evidence="4" id="KW-0804">Transcription</keyword>
<evidence type="ECO:0000256" key="1">
    <source>
        <dbReference type="ARBA" id="ARBA00010641"/>
    </source>
</evidence>